<sequence>MSMGLMVAAMKLRVGNPLRKLVLIKLADNASDMGECWPSYQHIADQCEISKRSVMNHITALCESGLLRKEIRKGGPKGNSSNVYFLTLDGGAPPAPGVVQQIHQGGAAGSPPSESPALGGSEGAAPRTSHSSEPVNEPVIEPIAPPASAEVVPALPRNLVLVVDRTDTPRVEIPADMPGPKDQSCKTFKVWANYAMAYRKRYSTWPVWNAKVGGQLGQLVDRLGADVAHHVAAHFLKTADAAVLRKCHSLNELLANAESYHTQWVTGQRINGTTARQMERTEANVSAAEQAAQMVLAKRQAGERNEYL</sequence>
<dbReference type="InterPro" id="IPR036390">
    <property type="entry name" value="WH_DNA-bd_sf"/>
</dbReference>
<dbReference type="EMBL" id="CP077089">
    <property type="protein sequence ID" value="QXI03662.1"/>
    <property type="molecule type" value="Genomic_DNA"/>
</dbReference>
<dbReference type="InterPro" id="IPR036388">
    <property type="entry name" value="WH-like_DNA-bd_sf"/>
</dbReference>
<dbReference type="RefSeq" id="WP_186615611.1">
    <property type="nucleotide sequence ID" value="NZ_CP077089.1"/>
</dbReference>
<dbReference type="Gene3D" id="1.10.10.10">
    <property type="entry name" value="Winged helix-like DNA-binding domain superfamily/Winged helix DNA-binding domain"/>
    <property type="match status" value="1"/>
</dbReference>
<feature type="region of interest" description="Disordered" evidence="1">
    <location>
        <begin position="100"/>
        <end position="140"/>
    </location>
</feature>
<gene>
    <name evidence="2" type="ORF">HU718_016625</name>
</gene>
<dbReference type="SUPFAM" id="SSF46785">
    <property type="entry name" value="Winged helix' DNA-binding domain"/>
    <property type="match status" value="1"/>
</dbReference>
<organism evidence="2 3">
    <name type="scientific">Pseudomonas tensinigenes</name>
    <dbReference type="NCBI Taxonomy" id="2745511"/>
    <lineage>
        <taxon>Bacteria</taxon>
        <taxon>Pseudomonadati</taxon>
        <taxon>Pseudomonadota</taxon>
        <taxon>Gammaproteobacteria</taxon>
        <taxon>Pseudomonadales</taxon>
        <taxon>Pseudomonadaceae</taxon>
        <taxon>Pseudomonas</taxon>
    </lineage>
</organism>
<evidence type="ECO:0000313" key="3">
    <source>
        <dbReference type="Proteomes" id="UP000646386"/>
    </source>
</evidence>
<proteinExistence type="predicted"/>
<evidence type="ECO:0000313" key="2">
    <source>
        <dbReference type="EMBL" id="QXI03662.1"/>
    </source>
</evidence>
<dbReference type="Proteomes" id="UP000646386">
    <property type="component" value="Chromosome"/>
</dbReference>
<evidence type="ECO:0000256" key="1">
    <source>
        <dbReference type="SAM" id="MobiDB-lite"/>
    </source>
</evidence>
<reference evidence="2 3" key="1">
    <citation type="journal article" date="2020" name="Microorganisms">
        <title>Reliable Identification of Environmental Pseudomonas Isolates Using the rpoD Gene.</title>
        <authorList>
            <consortium name="The Broad Institute Genome Sequencing Platform"/>
            <person name="Girard L."/>
            <person name="Lood C."/>
            <person name="Rokni-Zadeh H."/>
            <person name="van Noort V."/>
            <person name="Lavigne R."/>
            <person name="De Mot R."/>
        </authorList>
    </citation>
    <scope>NUCLEOTIDE SEQUENCE [LARGE SCALE GENOMIC DNA]</scope>
    <source>
        <strain evidence="2 3">ZA 5.3</strain>
    </source>
</reference>
<accession>A0ABX8PQV4</accession>
<keyword evidence="3" id="KW-1185">Reference proteome</keyword>
<dbReference type="Pfam" id="PF13730">
    <property type="entry name" value="HTH_36"/>
    <property type="match status" value="1"/>
</dbReference>
<protein>
    <submittedName>
        <fullName evidence="2">Helix-turn-helix domain-containing protein</fullName>
    </submittedName>
</protein>
<reference evidence="2 3" key="2">
    <citation type="journal article" date="2021" name="Microorganisms">
        <title>The Ever-Expanding Pseudomonas Genus: Description of 43 New Species and Partition of the Pseudomonas putida Group.</title>
        <authorList>
            <person name="Girard L."/>
            <person name="Lood C."/>
            <person name="Hofte M."/>
            <person name="Vandamme P."/>
            <person name="Rokni-Zadeh H."/>
            <person name="van Noort V."/>
            <person name="Lavigne R."/>
            <person name="De Mot R."/>
        </authorList>
    </citation>
    <scope>NUCLEOTIDE SEQUENCE [LARGE SCALE GENOMIC DNA]</scope>
    <source>
        <strain evidence="2 3">ZA 5.3</strain>
    </source>
</reference>
<name>A0ABX8PQV4_9PSED</name>